<evidence type="ECO:0000256" key="2">
    <source>
        <dbReference type="ARBA" id="ARBA00022723"/>
    </source>
</evidence>
<sequence>MDAQARKKAFFRSKLNAQKKDKRIDSPLVRYNELDQPVCRVCDVVLRSESNWDAHQVSRKHHEAINSIKAGAAGLTQVNKVKPEPQKKLSQPKPEHSADLHSIKPEHSTELLKRQSSAVLPPDFFDDNETKKLKIGKDSVKSVEPAQPEERGSLNFVSGIDRLPSGNVPQVINMQSAGELNPASVEIAGSENKQVKGALPEGFFDNKEADLRARGIRPVKPDIKDEYKEFEKLIQGDLVEVDDRLEEEEIDAAETIEEAESVEQKSYKEKVEMLRKKKLELQAVRSSKHGRTSEVVSKESSHEESSSDDDSNENFAVDWRAQHL</sequence>
<dbReference type="Proteomes" id="UP000327013">
    <property type="component" value="Chromosome 3"/>
</dbReference>
<dbReference type="EMBL" id="CM017323">
    <property type="protein sequence ID" value="KAE8021937.1"/>
    <property type="molecule type" value="Genomic_DNA"/>
</dbReference>
<dbReference type="InterPro" id="IPR040050">
    <property type="entry name" value="ZNF830-like"/>
</dbReference>
<dbReference type="OrthoDB" id="77607at2759"/>
<dbReference type="GO" id="GO:0033260">
    <property type="term" value="P:nuclear DNA replication"/>
    <property type="evidence" value="ECO:0007669"/>
    <property type="project" value="TreeGrafter"/>
</dbReference>
<dbReference type="GO" id="GO:0008270">
    <property type="term" value="F:zinc ion binding"/>
    <property type="evidence" value="ECO:0007669"/>
    <property type="project" value="UniProtKB-KW"/>
</dbReference>
<dbReference type="GO" id="GO:0033314">
    <property type="term" value="P:mitotic DNA replication checkpoint signaling"/>
    <property type="evidence" value="ECO:0007669"/>
    <property type="project" value="TreeGrafter"/>
</dbReference>
<feature type="domain" description="C2H2-type" evidence="9">
    <location>
        <begin position="38"/>
        <end position="61"/>
    </location>
</feature>
<evidence type="ECO:0000256" key="7">
    <source>
        <dbReference type="SAM" id="Coils"/>
    </source>
</evidence>
<dbReference type="AlphaFoldDB" id="A0A5N6QWJ3"/>
<keyword evidence="6" id="KW-0539">Nucleus</keyword>
<name>A0A5N6QWJ3_9ROSI</name>
<evidence type="ECO:0000256" key="3">
    <source>
        <dbReference type="ARBA" id="ARBA00022771"/>
    </source>
</evidence>
<keyword evidence="3" id="KW-0863">Zinc-finger</keyword>
<feature type="compositionally biased region" description="Basic and acidic residues" evidence="8">
    <location>
        <begin position="81"/>
        <end position="102"/>
    </location>
</feature>
<feature type="region of interest" description="Disordered" evidence="8">
    <location>
        <begin position="282"/>
        <end position="324"/>
    </location>
</feature>
<keyword evidence="5 7" id="KW-0175">Coiled coil</keyword>
<gene>
    <name evidence="10" type="ORF">FH972_007784</name>
</gene>
<dbReference type="InterPro" id="IPR036236">
    <property type="entry name" value="Znf_C2H2_sf"/>
</dbReference>
<feature type="compositionally biased region" description="Basic and acidic residues" evidence="8">
    <location>
        <begin position="296"/>
        <end position="305"/>
    </location>
</feature>
<dbReference type="GO" id="GO:0044773">
    <property type="term" value="P:mitotic DNA damage checkpoint signaling"/>
    <property type="evidence" value="ECO:0007669"/>
    <property type="project" value="TreeGrafter"/>
</dbReference>
<dbReference type="Gene3D" id="3.30.160.60">
    <property type="entry name" value="Classic Zinc Finger"/>
    <property type="match status" value="1"/>
</dbReference>
<evidence type="ECO:0000313" key="10">
    <source>
        <dbReference type="EMBL" id="KAE8021937.1"/>
    </source>
</evidence>
<keyword evidence="11" id="KW-1185">Reference proteome</keyword>
<proteinExistence type="predicted"/>
<evidence type="ECO:0000256" key="1">
    <source>
        <dbReference type="ARBA" id="ARBA00004123"/>
    </source>
</evidence>
<feature type="coiled-coil region" evidence="7">
    <location>
        <begin position="238"/>
        <end position="265"/>
    </location>
</feature>
<dbReference type="SUPFAM" id="SSF57667">
    <property type="entry name" value="beta-beta-alpha zinc fingers"/>
    <property type="match status" value="1"/>
</dbReference>
<dbReference type="PANTHER" id="PTHR13278:SF0">
    <property type="entry name" value="ZINC FINGER PROTEIN 830"/>
    <property type="match status" value="1"/>
</dbReference>
<evidence type="ECO:0000256" key="5">
    <source>
        <dbReference type="ARBA" id="ARBA00023054"/>
    </source>
</evidence>
<dbReference type="InterPro" id="IPR013087">
    <property type="entry name" value="Znf_C2H2_type"/>
</dbReference>
<protein>
    <recommendedName>
        <fullName evidence="9">C2H2-type domain-containing protein</fullName>
    </recommendedName>
</protein>
<organism evidence="10 11">
    <name type="scientific">Carpinus fangiana</name>
    <dbReference type="NCBI Taxonomy" id="176857"/>
    <lineage>
        <taxon>Eukaryota</taxon>
        <taxon>Viridiplantae</taxon>
        <taxon>Streptophyta</taxon>
        <taxon>Embryophyta</taxon>
        <taxon>Tracheophyta</taxon>
        <taxon>Spermatophyta</taxon>
        <taxon>Magnoliopsida</taxon>
        <taxon>eudicotyledons</taxon>
        <taxon>Gunneridae</taxon>
        <taxon>Pentapetalae</taxon>
        <taxon>rosids</taxon>
        <taxon>fabids</taxon>
        <taxon>Fagales</taxon>
        <taxon>Betulaceae</taxon>
        <taxon>Carpinus</taxon>
    </lineage>
</organism>
<evidence type="ECO:0000259" key="9">
    <source>
        <dbReference type="Pfam" id="PF12874"/>
    </source>
</evidence>
<reference evidence="10 11" key="1">
    <citation type="submission" date="2019-06" db="EMBL/GenBank/DDBJ databases">
        <title>A chromosomal-level reference genome of Carpinus fangiana (Coryloideae, Betulaceae).</title>
        <authorList>
            <person name="Yang X."/>
            <person name="Wang Z."/>
            <person name="Zhang L."/>
            <person name="Hao G."/>
            <person name="Liu J."/>
            <person name="Yang Y."/>
        </authorList>
    </citation>
    <scope>NUCLEOTIDE SEQUENCE [LARGE SCALE GENOMIC DNA]</scope>
    <source>
        <strain evidence="10">Cfa_2016G</strain>
        <tissue evidence="10">Leaf</tissue>
    </source>
</reference>
<evidence type="ECO:0000256" key="6">
    <source>
        <dbReference type="ARBA" id="ARBA00023242"/>
    </source>
</evidence>
<evidence type="ECO:0000256" key="4">
    <source>
        <dbReference type="ARBA" id="ARBA00022833"/>
    </source>
</evidence>
<dbReference type="GO" id="GO:0003676">
    <property type="term" value="F:nucleic acid binding"/>
    <property type="evidence" value="ECO:0007669"/>
    <property type="project" value="InterPro"/>
</dbReference>
<dbReference type="Pfam" id="PF12874">
    <property type="entry name" value="zf-met"/>
    <property type="match status" value="1"/>
</dbReference>
<keyword evidence="4" id="KW-0862">Zinc</keyword>
<dbReference type="GO" id="GO:0005681">
    <property type="term" value="C:spliceosomal complex"/>
    <property type="evidence" value="ECO:0007669"/>
    <property type="project" value="InterPro"/>
</dbReference>
<evidence type="ECO:0000313" key="11">
    <source>
        <dbReference type="Proteomes" id="UP000327013"/>
    </source>
</evidence>
<dbReference type="PANTHER" id="PTHR13278">
    <property type="entry name" value="ZINC FINGER PROTEIN 830"/>
    <property type="match status" value="1"/>
</dbReference>
<keyword evidence="2" id="KW-0479">Metal-binding</keyword>
<feature type="region of interest" description="Disordered" evidence="8">
    <location>
        <begin position="75"/>
        <end position="102"/>
    </location>
</feature>
<comment type="subcellular location">
    <subcellularLocation>
        <location evidence="1">Nucleus</location>
    </subcellularLocation>
</comment>
<accession>A0A5N6QWJ3</accession>
<evidence type="ECO:0000256" key="8">
    <source>
        <dbReference type="SAM" id="MobiDB-lite"/>
    </source>
</evidence>